<reference evidence="2 3" key="1">
    <citation type="submission" date="2019-09" db="EMBL/GenBank/DDBJ databases">
        <title>Genome Sequence of Larkinella sp MA1.</title>
        <authorList>
            <person name="Srinivasan S."/>
        </authorList>
    </citation>
    <scope>NUCLEOTIDE SEQUENCE [LARGE SCALE GENOMIC DNA]</scope>
    <source>
        <strain evidence="2 3">MA1</strain>
    </source>
</reference>
<organism evidence="2 3">
    <name type="scientific">Larkinella humicola</name>
    <dbReference type="NCBI Taxonomy" id="2607654"/>
    <lineage>
        <taxon>Bacteria</taxon>
        <taxon>Pseudomonadati</taxon>
        <taxon>Bacteroidota</taxon>
        <taxon>Cytophagia</taxon>
        <taxon>Cytophagales</taxon>
        <taxon>Spirosomataceae</taxon>
        <taxon>Larkinella</taxon>
    </lineage>
</organism>
<keyword evidence="1" id="KW-0732">Signal</keyword>
<dbReference type="PROSITE" id="PS51257">
    <property type="entry name" value="PROKAR_LIPOPROTEIN"/>
    <property type="match status" value="1"/>
</dbReference>
<comment type="caution">
    <text evidence="2">The sequence shown here is derived from an EMBL/GenBank/DDBJ whole genome shotgun (WGS) entry which is preliminary data.</text>
</comment>
<dbReference type="EMBL" id="VTWS01000007">
    <property type="protein sequence ID" value="KAA9347912.1"/>
    <property type="molecule type" value="Genomic_DNA"/>
</dbReference>
<protein>
    <recommendedName>
        <fullName evidence="4">YD repeat-containing protein</fullName>
    </recommendedName>
</protein>
<keyword evidence="3" id="KW-1185">Reference proteome</keyword>
<name>A0A5N1J8X0_9BACT</name>
<accession>A0A5N1J8X0</accession>
<evidence type="ECO:0008006" key="4">
    <source>
        <dbReference type="Google" id="ProtNLM"/>
    </source>
</evidence>
<feature type="signal peptide" evidence="1">
    <location>
        <begin position="1"/>
        <end position="16"/>
    </location>
</feature>
<gene>
    <name evidence="2" type="ORF">F0P93_25145</name>
</gene>
<evidence type="ECO:0000256" key="1">
    <source>
        <dbReference type="SAM" id="SignalP"/>
    </source>
</evidence>
<dbReference type="RefSeq" id="WP_150880485.1">
    <property type="nucleotide sequence ID" value="NZ_VTWS01000007.1"/>
</dbReference>
<proteinExistence type="predicted"/>
<feature type="chain" id="PRO_5025054852" description="YD repeat-containing protein" evidence="1">
    <location>
        <begin position="17"/>
        <end position="258"/>
    </location>
</feature>
<evidence type="ECO:0000313" key="2">
    <source>
        <dbReference type="EMBL" id="KAA9347912.1"/>
    </source>
</evidence>
<evidence type="ECO:0000313" key="3">
    <source>
        <dbReference type="Proteomes" id="UP000326344"/>
    </source>
</evidence>
<dbReference type="AlphaFoldDB" id="A0A5N1J8X0"/>
<sequence>MKNRLLLLLSASLWLACQPGDSSEFGIEPGGNTYNDEASPTQKLFCNGTNCDNPNNLETYSYNSAGKLIRIDYIGRVPSGKTETYSYHEYRYNPNGQLAGKTRFGKYGTGSEWVAYDESEYEYADGVLKTERNYFNQRNPEQRVLTGLVEYIYQGGKITEQKWFDANKKLYRRVVNEYKDNVLTRESWYSDTDKVTRLFTHTFAGNRRQISEHLPNSSDQIALIEKTYDKQGRLLTEETKVNNPLLCAMVAGIIRYTY</sequence>
<dbReference type="Proteomes" id="UP000326344">
    <property type="component" value="Unassembled WGS sequence"/>
</dbReference>